<dbReference type="SMART" id="SM00702">
    <property type="entry name" value="P4Hc"/>
    <property type="match status" value="1"/>
</dbReference>
<evidence type="ECO:0000313" key="7">
    <source>
        <dbReference type="EMBL" id="GMH70214.1"/>
    </source>
</evidence>
<dbReference type="InterPro" id="IPR044862">
    <property type="entry name" value="Pro_4_hyd_alph_FE2OG_OXY"/>
</dbReference>
<keyword evidence="3" id="KW-0223">Dioxygenase</keyword>
<dbReference type="PANTHER" id="PTHR34496:SF9">
    <property type="entry name" value="[SKP1-PROTEIN]-HYDROXYPROLINE N-ACETYLGLUCOSAMINYLTRANSFERASE"/>
    <property type="match status" value="1"/>
</dbReference>
<dbReference type="EMBL" id="BRXY01000138">
    <property type="protein sequence ID" value="GMH70214.1"/>
    <property type="molecule type" value="Genomic_DNA"/>
</dbReference>
<keyword evidence="2" id="KW-0479">Metal-binding</keyword>
<comment type="caution">
    <text evidence="7">The sequence shown here is derived from an EMBL/GenBank/DDBJ whole genome shotgun (WGS) entry which is preliminary data.</text>
</comment>
<dbReference type="Proteomes" id="UP001165085">
    <property type="component" value="Unassembled WGS sequence"/>
</dbReference>
<evidence type="ECO:0000313" key="8">
    <source>
        <dbReference type="Proteomes" id="UP001165085"/>
    </source>
</evidence>
<dbReference type="GO" id="GO:0005506">
    <property type="term" value="F:iron ion binding"/>
    <property type="evidence" value="ECO:0007669"/>
    <property type="project" value="InterPro"/>
</dbReference>
<accession>A0A9W7ADY9</accession>
<evidence type="ECO:0000259" key="6">
    <source>
        <dbReference type="PROSITE" id="PS51471"/>
    </source>
</evidence>
<dbReference type="PANTHER" id="PTHR34496">
    <property type="entry name" value="GLCNAC TRANSFERASE-RELATED"/>
    <property type="match status" value="1"/>
</dbReference>
<dbReference type="OrthoDB" id="76265at2759"/>
<comment type="cofactor">
    <cofactor evidence="1">
        <name>L-ascorbate</name>
        <dbReference type="ChEBI" id="CHEBI:38290"/>
    </cofactor>
</comment>
<evidence type="ECO:0000256" key="5">
    <source>
        <dbReference type="ARBA" id="ARBA00023004"/>
    </source>
</evidence>
<evidence type="ECO:0000256" key="2">
    <source>
        <dbReference type="ARBA" id="ARBA00022723"/>
    </source>
</evidence>
<dbReference type="InterPro" id="IPR006620">
    <property type="entry name" value="Pro_4_hyd_alph"/>
</dbReference>
<evidence type="ECO:0000256" key="4">
    <source>
        <dbReference type="ARBA" id="ARBA00023002"/>
    </source>
</evidence>
<keyword evidence="4" id="KW-0560">Oxidoreductase</keyword>
<organism evidence="7 8">
    <name type="scientific">Triparma strigata</name>
    <dbReference type="NCBI Taxonomy" id="1606541"/>
    <lineage>
        <taxon>Eukaryota</taxon>
        <taxon>Sar</taxon>
        <taxon>Stramenopiles</taxon>
        <taxon>Ochrophyta</taxon>
        <taxon>Bolidophyceae</taxon>
        <taxon>Parmales</taxon>
        <taxon>Triparmaceae</taxon>
        <taxon>Triparma</taxon>
    </lineage>
</organism>
<dbReference type="Pfam" id="PF11397">
    <property type="entry name" value="GlcNAc"/>
    <property type="match status" value="1"/>
</dbReference>
<evidence type="ECO:0000256" key="1">
    <source>
        <dbReference type="ARBA" id="ARBA00001961"/>
    </source>
</evidence>
<keyword evidence="5" id="KW-0408">Iron</keyword>
<protein>
    <recommendedName>
        <fullName evidence="6">Fe2OG dioxygenase domain-containing protein</fullName>
    </recommendedName>
</protein>
<dbReference type="Pfam" id="PF13640">
    <property type="entry name" value="2OG-FeII_Oxy_3"/>
    <property type="match status" value="1"/>
</dbReference>
<proteinExistence type="predicted"/>
<dbReference type="AlphaFoldDB" id="A0A9W7ADY9"/>
<name>A0A9W7ADY9_9STRA</name>
<feature type="domain" description="Fe2OG dioxygenase" evidence="6">
    <location>
        <begin position="117"/>
        <end position="249"/>
    </location>
</feature>
<dbReference type="Gene3D" id="2.60.120.620">
    <property type="entry name" value="q2cbj1_9rhob like domain"/>
    <property type="match status" value="1"/>
</dbReference>
<reference evidence="8" key="1">
    <citation type="journal article" date="2023" name="Commun. Biol.">
        <title>Genome analysis of Parmales, the sister group of diatoms, reveals the evolutionary specialization of diatoms from phago-mixotrophs to photoautotrophs.</title>
        <authorList>
            <person name="Ban H."/>
            <person name="Sato S."/>
            <person name="Yoshikawa S."/>
            <person name="Yamada K."/>
            <person name="Nakamura Y."/>
            <person name="Ichinomiya M."/>
            <person name="Sato N."/>
            <person name="Blanc-Mathieu R."/>
            <person name="Endo H."/>
            <person name="Kuwata A."/>
            <person name="Ogata H."/>
        </authorList>
    </citation>
    <scope>NUCLEOTIDE SEQUENCE [LARGE SCALE GENOMIC DNA]</scope>
    <source>
        <strain evidence="8">NIES 3701</strain>
    </source>
</reference>
<evidence type="ECO:0000256" key="3">
    <source>
        <dbReference type="ARBA" id="ARBA00022964"/>
    </source>
</evidence>
<keyword evidence="8" id="KW-1185">Reference proteome</keyword>
<dbReference type="InterPro" id="IPR021067">
    <property type="entry name" value="Glycosyltransferase"/>
</dbReference>
<dbReference type="PROSITE" id="PS51471">
    <property type="entry name" value="FE2OG_OXY"/>
    <property type="match status" value="1"/>
</dbReference>
<dbReference type="InterPro" id="IPR005123">
    <property type="entry name" value="Oxoglu/Fe-dep_dioxygenase_dom"/>
</dbReference>
<dbReference type="GO" id="GO:0016705">
    <property type="term" value="F:oxidoreductase activity, acting on paired donors, with incorporation or reduction of molecular oxygen"/>
    <property type="evidence" value="ECO:0007669"/>
    <property type="project" value="InterPro"/>
</dbReference>
<gene>
    <name evidence="7" type="ORF">TrST_g12422</name>
</gene>
<dbReference type="GO" id="GO:0051213">
    <property type="term" value="F:dioxygenase activity"/>
    <property type="evidence" value="ECO:0007669"/>
    <property type="project" value="UniProtKB-KW"/>
</dbReference>
<dbReference type="GO" id="GO:0031418">
    <property type="term" value="F:L-ascorbic acid binding"/>
    <property type="evidence" value="ECO:0007669"/>
    <property type="project" value="InterPro"/>
</dbReference>
<sequence>MANTPLDLLQSFLGEALPIPPVPPVAAVSSTTESTPLNKLMSQTSGSDPIYNLSRFNFTPSGLPLSELKPSFVKGFSREDSTKHRSDLSTFLDPSSIKELLDHVSNNVVNKVTNSWCNVSCQLAAYPPSSNGYVTHCDMLGECSNGDDDDHDGNKTIAKGSSSRILTVIYYLGFVDISNHDATDAIEYEESFGGELKILSPDMSKSALIEPAIGNLLIFNSKVSRHSVQPLGSSQNSRHRLAITLWYSSYEDDFLNQNKLTYIDVPPLISPSYDDEAIFVSIPSLNDGDIWNTIKSIYLNASCPARVFVGMCAQYSDSLWSKLYDEEIQEKGGFDLRPFLPQIRVLKHDPSLSTGPVNARYMCQGLYRNETYFLSIDAHTRFRKGWDSYLINDYIAAEKQGGGGRKAVISSYPVGWTVDAVKGRVQVETLESTVLEPTYITKREGTVRQKGVLCDAQQPAPPLIAAGFYFCRGLGVKYPGDVHHVFFGEEEFLGIQFFAMGYSFFNTSCSVLYTKWERGGGRKVSEEMSEDERKGVEILLRGGEAWRDRIGLK</sequence>